<dbReference type="InterPro" id="IPR043429">
    <property type="entry name" value="ArtM/GltK/GlnP/TcyL/YhdX-like"/>
</dbReference>
<dbReference type="Pfam" id="PF00528">
    <property type="entry name" value="BPD_transp_1"/>
    <property type="match status" value="1"/>
</dbReference>
<keyword evidence="4" id="KW-1003">Cell membrane</keyword>
<dbReference type="InterPro" id="IPR000515">
    <property type="entry name" value="MetI-like"/>
</dbReference>
<dbReference type="SUPFAM" id="SSF161098">
    <property type="entry name" value="MetI-like"/>
    <property type="match status" value="1"/>
</dbReference>
<evidence type="ECO:0000313" key="11">
    <source>
        <dbReference type="EMBL" id="RAW18766.1"/>
    </source>
</evidence>
<dbReference type="OrthoDB" id="92598at2"/>
<dbReference type="GO" id="GO:0022857">
    <property type="term" value="F:transmembrane transporter activity"/>
    <property type="evidence" value="ECO:0007669"/>
    <property type="project" value="InterPro"/>
</dbReference>
<evidence type="ECO:0000256" key="9">
    <source>
        <dbReference type="RuleBase" id="RU363032"/>
    </source>
</evidence>
<keyword evidence="12" id="KW-1185">Reference proteome</keyword>
<name>A0A329R448_9ACTN</name>
<feature type="domain" description="ABC transmembrane type-1" evidence="10">
    <location>
        <begin position="29"/>
        <end position="223"/>
    </location>
</feature>
<dbReference type="CDD" id="cd06261">
    <property type="entry name" value="TM_PBP2"/>
    <property type="match status" value="1"/>
</dbReference>
<dbReference type="PANTHER" id="PTHR30614">
    <property type="entry name" value="MEMBRANE COMPONENT OF AMINO ACID ABC TRANSPORTER"/>
    <property type="match status" value="1"/>
</dbReference>
<dbReference type="EMBL" id="QMIG01000001">
    <property type="protein sequence ID" value="RAW18766.1"/>
    <property type="molecule type" value="Genomic_DNA"/>
</dbReference>
<dbReference type="Proteomes" id="UP000250462">
    <property type="component" value="Unassembled WGS sequence"/>
</dbReference>
<dbReference type="RefSeq" id="WP_112256480.1">
    <property type="nucleotide sequence ID" value="NZ_QMIG01000001.1"/>
</dbReference>
<dbReference type="PROSITE" id="PS50928">
    <property type="entry name" value="ABC_TM1"/>
    <property type="match status" value="1"/>
</dbReference>
<dbReference type="NCBIfam" id="TIGR01726">
    <property type="entry name" value="HEQRo_perm_3TM"/>
    <property type="match status" value="1"/>
</dbReference>
<protein>
    <submittedName>
        <fullName evidence="11">Amino acid ABC transporter permease</fullName>
    </submittedName>
</protein>
<evidence type="ECO:0000256" key="6">
    <source>
        <dbReference type="ARBA" id="ARBA00022970"/>
    </source>
</evidence>
<keyword evidence="6" id="KW-0029">Amino-acid transport</keyword>
<feature type="transmembrane region" description="Helical" evidence="9">
    <location>
        <begin position="67"/>
        <end position="88"/>
    </location>
</feature>
<comment type="subcellular location">
    <subcellularLocation>
        <location evidence="1 9">Cell membrane</location>
        <topology evidence="1 9">Multi-pass membrane protein</topology>
    </subcellularLocation>
</comment>
<evidence type="ECO:0000256" key="8">
    <source>
        <dbReference type="ARBA" id="ARBA00023136"/>
    </source>
</evidence>
<keyword evidence="3 9" id="KW-0813">Transport</keyword>
<evidence type="ECO:0000256" key="3">
    <source>
        <dbReference type="ARBA" id="ARBA00022448"/>
    </source>
</evidence>
<evidence type="ECO:0000256" key="1">
    <source>
        <dbReference type="ARBA" id="ARBA00004651"/>
    </source>
</evidence>
<gene>
    <name evidence="11" type="ORF">DPM12_01480</name>
</gene>
<evidence type="ECO:0000256" key="7">
    <source>
        <dbReference type="ARBA" id="ARBA00022989"/>
    </source>
</evidence>
<evidence type="ECO:0000259" key="10">
    <source>
        <dbReference type="PROSITE" id="PS50928"/>
    </source>
</evidence>
<evidence type="ECO:0000313" key="12">
    <source>
        <dbReference type="Proteomes" id="UP000250462"/>
    </source>
</evidence>
<dbReference type="GO" id="GO:0043190">
    <property type="term" value="C:ATP-binding cassette (ABC) transporter complex"/>
    <property type="evidence" value="ECO:0007669"/>
    <property type="project" value="InterPro"/>
</dbReference>
<reference evidence="11 12" key="1">
    <citation type="submission" date="2018-06" db="EMBL/GenBank/DDBJ databases">
        <title>Phytoactinopolyspora halophila sp. nov., a novel halophilic actinomycete isolated from a saline soil in China.</title>
        <authorList>
            <person name="Tang S.-K."/>
        </authorList>
    </citation>
    <scope>NUCLEOTIDE SEQUENCE [LARGE SCALE GENOMIC DNA]</scope>
    <source>
        <strain evidence="11 12">YIM 96934</strain>
    </source>
</reference>
<dbReference type="InterPro" id="IPR010065">
    <property type="entry name" value="AA_ABC_transptr_permease_3TM"/>
</dbReference>
<evidence type="ECO:0000256" key="5">
    <source>
        <dbReference type="ARBA" id="ARBA00022692"/>
    </source>
</evidence>
<dbReference type="InterPro" id="IPR035906">
    <property type="entry name" value="MetI-like_sf"/>
</dbReference>
<feature type="transmembrane region" description="Helical" evidence="9">
    <location>
        <begin position="204"/>
        <end position="224"/>
    </location>
</feature>
<dbReference type="GO" id="GO:0006865">
    <property type="term" value="P:amino acid transport"/>
    <property type="evidence" value="ECO:0007669"/>
    <property type="project" value="UniProtKB-KW"/>
</dbReference>
<organism evidence="11 12">
    <name type="scientific">Phytoactinopolyspora halophila</name>
    <dbReference type="NCBI Taxonomy" id="1981511"/>
    <lineage>
        <taxon>Bacteria</taxon>
        <taxon>Bacillati</taxon>
        <taxon>Actinomycetota</taxon>
        <taxon>Actinomycetes</taxon>
        <taxon>Jiangellales</taxon>
        <taxon>Jiangellaceae</taxon>
        <taxon>Phytoactinopolyspora</taxon>
    </lineage>
</organism>
<comment type="similarity">
    <text evidence="2">Belongs to the binding-protein-dependent transport system permease family. HisMQ subfamily.</text>
</comment>
<proteinExistence type="inferred from homology"/>
<sequence length="248" mass="27030">MDRLERLGDLLFNVEIIVDTLPVLFTEGLLITLIISVGGMLIGLVAGTVLAMIGVSQRWWVRLPSRIFVDLFRGLPAILVIFLVGFGLPAAGFRPFGREVIAYATLALGIIATAYVTEILRAGIQSVDKGQMEAARSLGMSRLEALWLVVVPQGFRRVLPPLTNEFIALTKDSSLVFILGLTLGERDLFRIGQQTATQTGNMSGLIAAGLFYLAITIPLTRIVNYMDTRMREGRPVAAKELPTTAEVS</sequence>
<comment type="caution">
    <text evidence="11">The sequence shown here is derived from an EMBL/GenBank/DDBJ whole genome shotgun (WGS) entry which is preliminary data.</text>
</comment>
<keyword evidence="5 9" id="KW-0812">Transmembrane</keyword>
<dbReference type="PANTHER" id="PTHR30614:SF20">
    <property type="entry name" value="GLUTAMINE TRANSPORT SYSTEM PERMEASE PROTEIN GLNP"/>
    <property type="match status" value="1"/>
</dbReference>
<feature type="transmembrane region" description="Helical" evidence="9">
    <location>
        <begin position="100"/>
        <end position="120"/>
    </location>
</feature>
<evidence type="ECO:0000256" key="4">
    <source>
        <dbReference type="ARBA" id="ARBA00022475"/>
    </source>
</evidence>
<dbReference type="Gene3D" id="1.10.3720.10">
    <property type="entry name" value="MetI-like"/>
    <property type="match status" value="1"/>
</dbReference>
<dbReference type="AlphaFoldDB" id="A0A329R448"/>
<feature type="transmembrane region" description="Helical" evidence="9">
    <location>
        <begin position="29"/>
        <end position="55"/>
    </location>
</feature>
<keyword evidence="8 9" id="KW-0472">Membrane</keyword>
<keyword evidence="7 9" id="KW-1133">Transmembrane helix</keyword>
<evidence type="ECO:0000256" key="2">
    <source>
        <dbReference type="ARBA" id="ARBA00010072"/>
    </source>
</evidence>
<accession>A0A329R448</accession>